<organism evidence="2 3">
    <name type="scientific">Caballeronia grimmiae</name>
    <dbReference type="NCBI Taxonomy" id="1071679"/>
    <lineage>
        <taxon>Bacteria</taxon>
        <taxon>Pseudomonadati</taxon>
        <taxon>Pseudomonadota</taxon>
        <taxon>Betaproteobacteria</taxon>
        <taxon>Burkholderiales</taxon>
        <taxon>Burkholderiaceae</taxon>
        <taxon>Caballeronia</taxon>
    </lineage>
</organism>
<keyword evidence="3" id="KW-1185">Reference proteome</keyword>
<proteinExistence type="predicted"/>
<dbReference type="EMBL" id="BMEG01000035">
    <property type="protein sequence ID" value="GGD98566.1"/>
    <property type="molecule type" value="Genomic_DNA"/>
</dbReference>
<sequence>MVKRNFSLISNILNAVLREYVQALVTERTGWTDVNIYAVLKAAVTPMEGNETAAKTVPEGYRSRISSSVDQHNYQQ</sequence>
<name>A0ABQ1S801_9BURK</name>
<evidence type="ECO:0000313" key="3">
    <source>
        <dbReference type="Proteomes" id="UP000597138"/>
    </source>
</evidence>
<evidence type="ECO:0000313" key="2">
    <source>
        <dbReference type="EMBL" id="GGD98566.1"/>
    </source>
</evidence>
<reference evidence="3" key="1">
    <citation type="journal article" date="2019" name="Int. J. Syst. Evol. Microbiol.">
        <title>The Global Catalogue of Microorganisms (GCM) 10K type strain sequencing project: providing services to taxonomists for standard genome sequencing and annotation.</title>
        <authorList>
            <consortium name="The Broad Institute Genomics Platform"/>
            <consortium name="The Broad Institute Genome Sequencing Center for Infectious Disease"/>
            <person name="Wu L."/>
            <person name="Ma J."/>
        </authorList>
    </citation>
    <scope>NUCLEOTIDE SEQUENCE [LARGE SCALE GENOMIC DNA]</scope>
    <source>
        <strain evidence="3">CGMCC 1.11013</strain>
    </source>
</reference>
<protein>
    <submittedName>
        <fullName evidence="2">Uncharacterized protein</fullName>
    </submittedName>
</protein>
<evidence type="ECO:0000256" key="1">
    <source>
        <dbReference type="SAM" id="MobiDB-lite"/>
    </source>
</evidence>
<comment type="caution">
    <text evidence="2">The sequence shown here is derived from an EMBL/GenBank/DDBJ whole genome shotgun (WGS) entry which is preliminary data.</text>
</comment>
<gene>
    <name evidence="2" type="ORF">GCM10010985_61630</name>
</gene>
<feature type="compositionally biased region" description="Polar residues" evidence="1">
    <location>
        <begin position="64"/>
        <end position="76"/>
    </location>
</feature>
<feature type="region of interest" description="Disordered" evidence="1">
    <location>
        <begin position="51"/>
        <end position="76"/>
    </location>
</feature>
<dbReference type="Proteomes" id="UP000597138">
    <property type="component" value="Unassembled WGS sequence"/>
</dbReference>
<accession>A0ABQ1S801</accession>